<feature type="compositionally biased region" description="Gly residues" evidence="1">
    <location>
        <begin position="396"/>
        <end position="413"/>
    </location>
</feature>
<dbReference type="EMBL" id="CAJHUC010000458">
    <property type="protein sequence ID" value="CAD7696322.1"/>
    <property type="molecule type" value="Genomic_DNA"/>
</dbReference>
<keyword evidence="4" id="KW-1185">Reference proteome</keyword>
<comment type="caution">
    <text evidence="3">The sequence shown here is derived from an EMBL/GenBank/DDBJ whole genome shotgun (WGS) entry which is preliminary data.</text>
</comment>
<reference evidence="3" key="1">
    <citation type="submission" date="2020-12" db="EMBL/GenBank/DDBJ databases">
        <authorList>
            <person name="Iha C."/>
        </authorList>
    </citation>
    <scope>NUCLEOTIDE SEQUENCE</scope>
</reference>
<dbReference type="OrthoDB" id="544803at2759"/>
<feature type="region of interest" description="Disordered" evidence="1">
    <location>
        <begin position="83"/>
        <end position="187"/>
    </location>
</feature>
<dbReference type="SUPFAM" id="SSF82708">
    <property type="entry name" value="R3H domain"/>
    <property type="match status" value="1"/>
</dbReference>
<dbReference type="Gene3D" id="3.30.1370.50">
    <property type="entry name" value="R3H-like domain"/>
    <property type="match status" value="1"/>
</dbReference>
<evidence type="ECO:0000313" key="3">
    <source>
        <dbReference type="EMBL" id="CAD7696322.1"/>
    </source>
</evidence>
<sequence length="438" mass="47111">MVMEFPQEMTGYQRLLAHRISQHYGLQTSSVPGVRSQSRVVARRCAQTRIPKVKITELKNVHCPPEATKAAPEVTIKRRLGGAACRPSAPHAGDGSGPTSSQVRTVKEREQEYKAARDRILGESSESGRGGGSVAGQKENVVDKGQKAADDPKSKAVFRNREKEMQDPDYRRRPSRFQRGFDPNGANYFDRQNAQGMYNVRSYNTEFPVLSGARSAPTNVAAAPFYPPSMTQWPHHGGSVPSAPARTNSLGNHEQGGFQQSMSGPMTPGPQPYSMPAFTMPPHHYSMPRMHYAYPPDMMAGPSPPGAMYPPPAGSQHMPFRPVGMGQYRGMPGYMIPSMPGQEGMGMVPSMPYPMYGAYPNHPMGYPDYGDMHGYHGQHMVNGFAMAGHHDASSAAGGGEHAGRGAGGGGGGCSSPRADAGSVAPKVENTSKPQAVEN</sequence>
<dbReference type="PANTHER" id="PTHR15672:SF8">
    <property type="entry name" value="PROTEIN ENCORE"/>
    <property type="match status" value="1"/>
</dbReference>
<dbReference type="Pfam" id="PF12752">
    <property type="entry name" value="SUZ"/>
    <property type="match status" value="1"/>
</dbReference>
<gene>
    <name evidence="3" type="ORF">OSTQU699_LOCUS1683</name>
</gene>
<evidence type="ECO:0000313" key="4">
    <source>
        <dbReference type="Proteomes" id="UP000708148"/>
    </source>
</evidence>
<feature type="compositionally biased region" description="Polar residues" evidence="1">
    <location>
        <begin position="428"/>
        <end position="438"/>
    </location>
</feature>
<dbReference type="InterPro" id="IPR024771">
    <property type="entry name" value="SUZ"/>
</dbReference>
<evidence type="ECO:0000259" key="2">
    <source>
        <dbReference type="PROSITE" id="PS51673"/>
    </source>
</evidence>
<dbReference type="AlphaFoldDB" id="A0A8S1IMM9"/>
<dbReference type="PANTHER" id="PTHR15672">
    <property type="entry name" value="CAMP-REGULATED PHOSPHOPROTEIN 21 RELATED R3H DOMAIN CONTAINING PROTEIN"/>
    <property type="match status" value="1"/>
</dbReference>
<dbReference type="GO" id="GO:0003676">
    <property type="term" value="F:nucleic acid binding"/>
    <property type="evidence" value="ECO:0007669"/>
    <property type="project" value="InterPro"/>
</dbReference>
<dbReference type="InterPro" id="IPR051937">
    <property type="entry name" value="R3H_domain_containing"/>
</dbReference>
<feature type="domain" description="SUZ" evidence="2">
    <location>
        <begin position="49"/>
        <end position="125"/>
    </location>
</feature>
<dbReference type="InterPro" id="IPR036867">
    <property type="entry name" value="R3H_dom_sf"/>
</dbReference>
<dbReference type="Proteomes" id="UP000708148">
    <property type="component" value="Unassembled WGS sequence"/>
</dbReference>
<dbReference type="PROSITE" id="PS51673">
    <property type="entry name" value="SUZ"/>
    <property type="match status" value="1"/>
</dbReference>
<feature type="region of interest" description="Disordered" evidence="1">
    <location>
        <begin position="391"/>
        <end position="438"/>
    </location>
</feature>
<organism evidence="3 4">
    <name type="scientific">Ostreobium quekettii</name>
    <dbReference type="NCBI Taxonomy" id="121088"/>
    <lineage>
        <taxon>Eukaryota</taxon>
        <taxon>Viridiplantae</taxon>
        <taxon>Chlorophyta</taxon>
        <taxon>core chlorophytes</taxon>
        <taxon>Ulvophyceae</taxon>
        <taxon>TCBD clade</taxon>
        <taxon>Bryopsidales</taxon>
        <taxon>Ostreobineae</taxon>
        <taxon>Ostreobiaceae</taxon>
        <taxon>Ostreobium</taxon>
    </lineage>
</organism>
<accession>A0A8S1IMM9</accession>
<feature type="compositionally biased region" description="Basic and acidic residues" evidence="1">
    <location>
        <begin position="140"/>
        <end position="172"/>
    </location>
</feature>
<name>A0A8S1IMM9_9CHLO</name>
<evidence type="ECO:0000256" key="1">
    <source>
        <dbReference type="SAM" id="MobiDB-lite"/>
    </source>
</evidence>
<protein>
    <recommendedName>
        <fullName evidence="2">SUZ domain-containing protein</fullName>
    </recommendedName>
</protein>
<proteinExistence type="predicted"/>
<feature type="compositionally biased region" description="Basic and acidic residues" evidence="1">
    <location>
        <begin position="105"/>
        <end position="121"/>
    </location>
</feature>